<evidence type="ECO:0000313" key="12">
    <source>
        <dbReference type="Proteomes" id="UP000521032"/>
    </source>
</evidence>
<keyword evidence="3 8" id="KW-0812">Transmembrane</keyword>
<dbReference type="Gene3D" id="1.20.1560.10">
    <property type="entry name" value="ABC transporter type 1, transmembrane domain"/>
    <property type="match status" value="1"/>
</dbReference>
<sequence>MIRRYLKFVKPYTLQVVLTLIIGILKFGIPLLIPLLVAYTIDDVIMAQSLTNDEKLHKLMSVMILFFVIFAIVRPPVEYARQYLAQWTSNKILYDIRQQLYAHLQKLSAKYYANNKVGEIISRVINDVEQTKTFIITGLMNIWLDLATILIALSIMFTMNVQLSLVSIIIFPFYIFGVWYFFSRLRALTRSRSQAVAELQGFLHERISGINVIRSFAVENHEQARFDKVNDNFLSKATDHAKWTAYSFMVVNTITDIGPLLVIGFGAWQVISGDLTVGVLAAFIAYLDRLYGPLRRLVSSSTTLTQSIASMDRVFQLVDVEYDIQDKKDAYEIQNVKGEISFDNVSFRYNEYAEDVLSDINLDIEVGQTVAFVGMSGGGKSSLVSLIPRFYDVTSGSVKIDGQDVRDITLHSLRDNIGMVMQDNVLFSDTIKNNILLAKPDATDEEVYEAARNANAEEFILDLESGYETEVGERGVKLSGGQKQRIAIARVFLKNPPILILDEATSALDLESEAFIQEAIRKVSKDRTTIIVAHRLSTITHADKIVVIEHGQVVESGTHQELLDRNGAYHRLFSIQDV</sequence>
<dbReference type="FunFam" id="3.40.50.300:FF:000218">
    <property type="entry name" value="Multidrug ABC transporter ATP-binding protein"/>
    <property type="match status" value="1"/>
</dbReference>
<evidence type="ECO:0000256" key="3">
    <source>
        <dbReference type="ARBA" id="ARBA00022692"/>
    </source>
</evidence>
<comment type="similarity">
    <text evidence="2">Belongs to the ABC transporter superfamily.</text>
</comment>
<feature type="domain" description="ABC transmembrane type-1" evidence="10">
    <location>
        <begin position="17"/>
        <end position="306"/>
    </location>
</feature>
<dbReference type="SUPFAM" id="SSF90123">
    <property type="entry name" value="ABC transporter transmembrane region"/>
    <property type="match status" value="1"/>
</dbReference>
<dbReference type="Proteomes" id="UP000521032">
    <property type="component" value="Unassembled WGS sequence"/>
</dbReference>
<evidence type="ECO:0000259" key="9">
    <source>
        <dbReference type="PROSITE" id="PS50893"/>
    </source>
</evidence>
<dbReference type="PANTHER" id="PTHR43394:SF1">
    <property type="entry name" value="ATP-BINDING CASSETTE SUB-FAMILY B MEMBER 10, MITOCHONDRIAL"/>
    <property type="match status" value="1"/>
</dbReference>
<keyword evidence="4" id="KW-0547">Nucleotide-binding</keyword>
<dbReference type="PANTHER" id="PTHR43394">
    <property type="entry name" value="ATP-DEPENDENT PERMEASE MDL1, MITOCHONDRIAL"/>
    <property type="match status" value="1"/>
</dbReference>
<comment type="caution">
    <text evidence="11">The sequence shown here is derived from an EMBL/GenBank/DDBJ whole genome shotgun (WGS) entry which is preliminary data.</text>
</comment>
<dbReference type="PROSITE" id="PS00211">
    <property type="entry name" value="ABC_TRANSPORTER_1"/>
    <property type="match status" value="1"/>
</dbReference>
<evidence type="ECO:0000256" key="6">
    <source>
        <dbReference type="ARBA" id="ARBA00022989"/>
    </source>
</evidence>
<dbReference type="SUPFAM" id="SSF52540">
    <property type="entry name" value="P-loop containing nucleoside triphosphate hydrolases"/>
    <property type="match status" value="1"/>
</dbReference>
<dbReference type="InterPro" id="IPR027417">
    <property type="entry name" value="P-loop_NTPase"/>
</dbReference>
<protein>
    <submittedName>
        <fullName evidence="11">Multidrug export ATP-binding/permease protein</fullName>
    </submittedName>
</protein>
<keyword evidence="5 11" id="KW-0067">ATP-binding</keyword>
<keyword evidence="6 8" id="KW-1133">Transmembrane helix</keyword>
<feature type="transmembrane region" description="Helical" evidence="8">
    <location>
        <begin position="163"/>
        <end position="182"/>
    </location>
</feature>
<dbReference type="InterPro" id="IPR036640">
    <property type="entry name" value="ABC1_TM_sf"/>
</dbReference>
<dbReference type="RefSeq" id="WP_186088585.1">
    <property type="nucleotide sequence ID" value="NZ_BMDB01000004.1"/>
</dbReference>
<comment type="subcellular location">
    <subcellularLocation>
        <location evidence="1">Cell membrane</location>
        <topology evidence="1">Multi-pass membrane protein</topology>
    </subcellularLocation>
</comment>
<evidence type="ECO:0000256" key="1">
    <source>
        <dbReference type="ARBA" id="ARBA00004651"/>
    </source>
</evidence>
<dbReference type="GO" id="GO:0015421">
    <property type="term" value="F:ABC-type oligopeptide transporter activity"/>
    <property type="evidence" value="ECO:0007669"/>
    <property type="project" value="TreeGrafter"/>
</dbReference>
<keyword evidence="12" id="KW-1185">Reference proteome</keyword>
<feature type="domain" description="ABC transporter" evidence="9">
    <location>
        <begin position="340"/>
        <end position="575"/>
    </location>
</feature>
<dbReference type="InterPro" id="IPR003439">
    <property type="entry name" value="ABC_transporter-like_ATP-bd"/>
</dbReference>
<evidence type="ECO:0000256" key="5">
    <source>
        <dbReference type="ARBA" id="ARBA00022840"/>
    </source>
</evidence>
<evidence type="ECO:0000256" key="8">
    <source>
        <dbReference type="SAM" id="Phobius"/>
    </source>
</evidence>
<dbReference type="PROSITE" id="PS50893">
    <property type="entry name" value="ABC_TRANSPORTER_2"/>
    <property type="match status" value="1"/>
</dbReference>
<dbReference type="InterPro" id="IPR011527">
    <property type="entry name" value="ABC1_TM_dom"/>
</dbReference>
<evidence type="ECO:0000256" key="2">
    <source>
        <dbReference type="ARBA" id="ARBA00005417"/>
    </source>
</evidence>
<evidence type="ECO:0000313" key="11">
    <source>
        <dbReference type="EMBL" id="CAD2080119.1"/>
    </source>
</evidence>
<accession>A0A6V7RPQ4</accession>
<name>A0A6V7RPQ4_9BACL</name>
<dbReference type="CDD" id="cd03251">
    <property type="entry name" value="ABCC_MsbA"/>
    <property type="match status" value="1"/>
</dbReference>
<dbReference type="PROSITE" id="PS50929">
    <property type="entry name" value="ABC_TM1F"/>
    <property type="match status" value="1"/>
</dbReference>
<dbReference type="GO" id="GO:0016887">
    <property type="term" value="F:ATP hydrolysis activity"/>
    <property type="evidence" value="ECO:0007669"/>
    <property type="project" value="InterPro"/>
</dbReference>
<evidence type="ECO:0000256" key="7">
    <source>
        <dbReference type="ARBA" id="ARBA00023136"/>
    </source>
</evidence>
<dbReference type="EMBL" id="CAJEWE010000011">
    <property type="protein sequence ID" value="CAD2080119.1"/>
    <property type="molecule type" value="Genomic_DNA"/>
</dbReference>
<dbReference type="GO" id="GO:0005524">
    <property type="term" value="F:ATP binding"/>
    <property type="evidence" value="ECO:0007669"/>
    <property type="project" value="UniProtKB-KW"/>
</dbReference>
<feature type="transmembrane region" description="Helical" evidence="8">
    <location>
        <begin position="59"/>
        <end position="77"/>
    </location>
</feature>
<reference evidence="11 12" key="1">
    <citation type="submission" date="2020-07" db="EMBL/GenBank/DDBJ databases">
        <authorList>
            <person name="Criscuolo A."/>
        </authorList>
    </citation>
    <scope>NUCLEOTIDE SEQUENCE [LARGE SCALE GENOMIC DNA]</scope>
    <source>
        <strain evidence="12">CIP 111030</strain>
    </source>
</reference>
<dbReference type="InterPro" id="IPR003593">
    <property type="entry name" value="AAA+_ATPase"/>
</dbReference>
<dbReference type="Pfam" id="PF00664">
    <property type="entry name" value="ABC_membrane"/>
    <property type="match status" value="1"/>
</dbReference>
<gene>
    <name evidence="11" type="ORF">JEOSCH030_01808</name>
</gene>
<evidence type="ECO:0000259" key="10">
    <source>
        <dbReference type="PROSITE" id="PS50929"/>
    </source>
</evidence>
<dbReference type="Pfam" id="PF00005">
    <property type="entry name" value="ABC_tran"/>
    <property type="match status" value="1"/>
</dbReference>
<feature type="transmembrane region" description="Helical" evidence="8">
    <location>
        <begin position="133"/>
        <end position="157"/>
    </location>
</feature>
<proteinExistence type="inferred from homology"/>
<dbReference type="SMART" id="SM00382">
    <property type="entry name" value="AAA"/>
    <property type="match status" value="1"/>
</dbReference>
<feature type="transmembrane region" description="Helical" evidence="8">
    <location>
        <begin position="243"/>
        <end position="262"/>
    </location>
</feature>
<organism evidence="11 12">
    <name type="scientific">Phocicoccus schoeneichii</name>
    <dbReference type="NCBI Taxonomy" id="1812261"/>
    <lineage>
        <taxon>Bacteria</taxon>
        <taxon>Bacillati</taxon>
        <taxon>Bacillota</taxon>
        <taxon>Bacilli</taxon>
        <taxon>Bacillales</taxon>
        <taxon>Salinicoccaceae</taxon>
        <taxon>Phocicoccus</taxon>
    </lineage>
</organism>
<dbReference type="AlphaFoldDB" id="A0A6V7RPQ4"/>
<dbReference type="GO" id="GO:0005886">
    <property type="term" value="C:plasma membrane"/>
    <property type="evidence" value="ECO:0007669"/>
    <property type="project" value="UniProtKB-SubCell"/>
</dbReference>
<evidence type="ECO:0000256" key="4">
    <source>
        <dbReference type="ARBA" id="ARBA00022741"/>
    </source>
</evidence>
<dbReference type="Gene3D" id="3.40.50.300">
    <property type="entry name" value="P-loop containing nucleotide triphosphate hydrolases"/>
    <property type="match status" value="1"/>
</dbReference>
<dbReference type="InterPro" id="IPR017871">
    <property type="entry name" value="ABC_transporter-like_CS"/>
</dbReference>
<dbReference type="InterPro" id="IPR039421">
    <property type="entry name" value="Type_1_exporter"/>
</dbReference>
<feature type="transmembrane region" description="Helical" evidence="8">
    <location>
        <begin position="12"/>
        <end position="39"/>
    </location>
</feature>
<keyword evidence="7 8" id="KW-0472">Membrane</keyword>
<dbReference type="CDD" id="cd18554">
    <property type="entry name" value="ABC_6TM_Sav1866_like"/>
    <property type="match status" value="1"/>
</dbReference>